<evidence type="ECO:0000313" key="11">
    <source>
        <dbReference type="EMBL" id="ODA36141.1"/>
    </source>
</evidence>
<keyword evidence="3" id="KW-1003">Cell membrane</keyword>
<protein>
    <recommendedName>
        <fullName evidence="9">TRAP transporter small permease protein</fullName>
    </recommendedName>
</protein>
<dbReference type="GO" id="GO:0022857">
    <property type="term" value="F:transmembrane transporter activity"/>
    <property type="evidence" value="ECO:0007669"/>
    <property type="project" value="UniProtKB-UniRule"/>
</dbReference>
<comment type="subunit">
    <text evidence="9">The complex comprises the extracytoplasmic solute receptor protein and the two transmembrane proteins.</text>
</comment>
<dbReference type="OrthoDB" id="6160477at2"/>
<keyword evidence="5 9" id="KW-0812">Transmembrane</keyword>
<comment type="similarity">
    <text evidence="8 9">Belongs to the TRAP transporter small permease family.</text>
</comment>
<feature type="transmembrane region" description="Helical" evidence="9">
    <location>
        <begin position="49"/>
        <end position="67"/>
    </location>
</feature>
<dbReference type="Pfam" id="PF04290">
    <property type="entry name" value="DctQ"/>
    <property type="match status" value="1"/>
</dbReference>
<keyword evidence="12" id="KW-1185">Reference proteome</keyword>
<reference evidence="11 12" key="1">
    <citation type="submission" date="2016-05" db="EMBL/GenBank/DDBJ databases">
        <title>Genomic Taxonomy of the Vibrionaceae.</title>
        <authorList>
            <person name="Gomez-Gil B."/>
            <person name="Enciso-Ibarra J."/>
        </authorList>
    </citation>
    <scope>NUCLEOTIDE SEQUENCE [LARGE SCALE GENOMIC DNA]</scope>
    <source>
        <strain evidence="11 12">CAIM 1920</strain>
    </source>
</reference>
<evidence type="ECO:0000313" key="12">
    <source>
        <dbReference type="Proteomes" id="UP000094936"/>
    </source>
</evidence>
<evidence type="ECO:0000259" key="10">
    <source>
        <dbReference type="Pfam" id="PF04290"/>
    </source>
</evidence>
<dbReference type="InterPro" id="IPR007387">
    <property type="entry name" value="TRAP_DctQ"/>
</dbReference>
<keyword evidence="2 9" id="KW-0813">Transport</keyword>
<dbReference type="AlphaFoldDB" id="A0A1C3ESC4"/>
<sequence length="196" mass="21416">MKFEDRVNKLMRLIALGAGYVLLVQAFVTAAEIVSRKVFNHSFQGVDELGGYALAFAASVGFGYAGITCAHTRIDFAIKHAPQSLRSCFHLLASFVLASVSVGMLWFGVRSLRQSLDLGSISTTPLQIPLWIPQSLWVFGLVMFSVVTISIFIRCILKISKMDFIGVESLMRAQSIEQQELDAAGFGDSTSKTGDN</sequence>
<keyword evidence="4 9" id="KW-0997">Cell inner membrane</keyword>
<feature type="transmembrane region" description="Helical" evidence="9">
    <location>
        <begin position="88"/>
        <end position="109"/>
    </location>
</feature>
<evidence type="ECO:0000256" key="5">
    <source>
        <dbReference type="ARBA" id="ARBA00022692"/>
    </source>
</evidence>
<organism evidence="11 12">
    <name type="scientific">Veronia pacifica</name>
    <dbReference type="NCBI Taxonomy" id="1080227"/>
    <lineage>
        <taxon>Bacteria</taxon>
        <taxon>Pseudomonadati</taxon>
        <taxon>Pseudomonadota</taxon>
        <taxon>Gammaproteobacteria</taxon>
        <taxon>Vibrionales</taxon>
        <taxon>Vibrionaceae</taxon>
        <taxon>Veronia</taxon>
    </lineage>
</organism>
<feature type="domain" description="Tripartite ATP-independent periplasmic transporters DctQ component" evidence="10">
    <location>
        <begin position="27"/>
        <end position="156"/>
    </location>
</feature>
<keyword evidence="6 9" id="KW-1133">Transmembrane helix</keyword>
<evidence type="ECO:0000256" key="8">
    <source>
        <dbReference type="ARBA" id="ARBA00038436"/>
    </source>
</evidence>
<comment type="function">
    <text evidence="9">Part of the tripartite ATP-independent periplasmic (TRAP) transport system.</text>
</comment>
<dbReference type="STRING" id="1080227.A8L45_00620"/>
<evidence type="ECO:0000256" key="7">
    <source>
        <dbReference type="ARBA" id="ARBA00023136"/>
    </source>
</evidence>
<dbReference type="PANTHER" id="PTHR35011">
    <property type="entry name" value="2,3-DIKETO-L-GULONATE TRAP TRANSPORTER SMALL PERMEASE PROTEIN YIAM"/>
    <property type="match status" value="1"/>
</dbReference>
<dbReference type="RefSeq" id="WP_068898141.1">
    <property type="nucleotide sequence ID" value="NZ_JBHUIF010000002.1"/>
</dbReference>
<name>A0A1C3ESC4_9GAMM</name>
<evidence type="ECO:0000256" key="1">
    <source>
        <dbReference type="ARBA" id="ARBA00004429"/>
    </source>
</evidence>
<keyword evidence="7 9" id="KW-0472">Membrane</keyword>
<gene>
    <name evidence="11" type="ORF">A8L45_00620</name>
</gene>
<evidence type="ECO:0000256" key="4">
    <source>
        <dbReference type="ARBA" id="ARBA00022519"/>
    </source>
</evidence>
<evidence type="ECO:0000256" key="2">
    <source>
        <dbReference type="ARBA" id="ARBA00022448"/>
    </source>
</evidence>
<feature type="transmembrane region" description="Helical" evidence="9">
    <location>
        <begin position="136"/>
        <end position="157"/>
    </location>
</feature>
<evidence type="ECO:0000256" key="6">
    <source>
        <dbReference type="ARBA" id="ARBA00022989"/>
    </source>
</evidence>
<dbReference type="InterPro" id="IPR055348">
    <property type="entry name" value="DctQ"/>
</dbReference>
<evidence type="ECO:0000256" key="3">
    <source>
        <dbReference type="ARBA" id="ARBA00022475"/>
    </source>
</evidence>
<evidence type="ECO:0000256" key="9">
    <source>
        <dbReference type="RuleBase" id="RU369079"/>
    </source>
</evidence>
<dbReference type="Proteomes" id="UP000094936">
    <property type="component" value="Unassembled WGS sequence"/>
</dbReference>
<comment type="caution">
    <text evidence="9">Lacks conserved residue(s) required for the propagation of feature annotation.</text>
</comment>
<comment type="caution">
    <text evidence="11">The sequence shown here is derived from an EMBL/GenBank/DDBJ whole genome shotgun (WGS) entry which is preliminary data.</text>
</comment>
<dbReference type="GO" id="GO:0005886">
    <property type="term" value="C:plasma membrane"/>
    <property type="evidence" value="ECO:0007669"/>
    <property type="project" value="UniProtKB-SubCell"/>
</dbReference>
<dbReference type="EMBL" id="LYBM01000001">
    <property type="protein sequence ID" value="ODA36141.1"/>
    <property type="molecule type" value="Genomic_DNA"/>
</dbReference>
<accession>A0A1C3ESC4</accession>
<comment type="subcellular location">
    <subcellularLocation>
        <location evidence="1 9">Cell inner membrane</location>
        <topology evidence="1 9">Multi-pass membrane protein</topology>
    </subcellularLocation>
</comment>
<proteinExistence type="inferred from homology"/>